<reference evidence="5 6" key="1">
    <citation type="submission" date="2014-04" db="EMBL/GenBank/DDBJ databases">
        <title>Draft genome sequence of Bacillus azotoformans MEV2011, a (co-) denitrifying strain unable to grow in the presence of oxygen.</title>
        <authorList>
            <person name="Nielsen M."/>
            <person name="Schreiber L."/>
            <person name="Finster K."/>
            <person name="Schramm A."/>
        </authorList>
    </citation>
    <scope>NUCLEOTIDE SEQUENCE [LARGE SCALE GENOMIC DNA]</scope>
    <source>
        <strain evidence="5 6">MEV2011</strain>
    </source>
</reference>
<dbReference type="InterPro" id="IPR036280">
    <property type="entry name" value="Multihaem_cyt_sf"/>
</dbReference>
<dbReference type="AlphaFoldDB" id="A0A072NMS0"/>
<dbReference type="SUPFAM" id="SSF48695">
    <property type="entry name" value="Multiheme cytochromes"/>
    <property type="match status" value="1"/>
</dbReference>
<comment type="caution">
    <text evidence="5">The sequence shown here is derived from an EMBL/GenBank/DDBJ whole genome shotgun (WGS) entry which is preliminary data.</text>
</comment>
<accession>A0A072NMS0</accession>
<evidence type="ECO:0000259" key="4">
    <source>
        <dbReference type="PROSITE" id="PS51007"/>
    </source>
</evidence>
<feature type="domain" description="Cytochrome c" evidence="4">
    <location>
        <begin position="109"/>
        <end position="139"/>
    </location>
</feature>
<dbReference type="GO" id="GO:0009055">
    <property type="term" value="F:electron transfer activity"/>
    <property type="evidence" value="ECO:0007669"/>
    <property type="project" value="InterPro"/>
</dbReference>
<gene>
    <name evidence="5" type="ORF">M670_01957</name>
</gene>
<dbReference type="GO" id="GO:0046872">
    <property type="term" value="F:metal ion binding"/>
    <property type="evidence" value="ECO:0007669"/>
    <property type="project" value="UniProtKB-KW"/>
</dbReference>
<keyword evidence="3" id="KW-0349">Heme</keyword>
<dbReference type="EMBL" id="JJRY01000006">
    <property type="protein sequence ID" value="KEF38746.1"/>
    <property type="molecule type" value="Genomic_DNA"/>
</dbReference>
<name>A0A072NMS0_SCHAZ</name>
<dbReference type="InterPro" id="IPR005591">
    <property type="entry name" value="NapB"/>
</dbReference>
<sequence>MRAKELGFVLVFLLVVIVAVACSPSGTSQKATEKTDAAPPADTVAAATIPQLESNGREDAATMVLLNAPPVLPADHKNFWQEKLRQESCMVCHATPETGAPLPTPEHYYDNQQGGKVFRDTCIQCHATQNDTKSAFNEK</sequence>
<dbReference type="Pfam" id="PF03892">
    <property type="entry name" value="NapB"/>
    <property type="match status" value="1"/>
</dbReference>
<evidence type="ECO:0000256" key="2">
    <source>
        <dbReference type="ARBA" id="ARBA00023004"/>
    </source>
</evidence>
<keyword evidence="2 3" id="KW-0408">Iron</keyword>
<dbReference type="PATRIC" id="fig|1348973.3.peg.1907"/>
<dbReference type="PROSITE" id="PS51007">
    <property type="entry name" value="CYTC"/>
    <property type="match status" value="1"/>
</dbReference>
<dbReference type="Proteomes" id="UP000027936">
    <property type="component" value="Unassembled WGS sequence"/>
</dbReference>
<dbReference type="OrthoDB" id="2876168at2"/>
<protein>
    <submittedName>
        <fullName evidence="5">Nitrate reductase cytochrome c-type subunit</fullName>
    </submittedName>
</protein>
<dbReference type="GO" id="GO:0009061">
    <property type="term" value="P:anaerobic respiration"/>
    <property type="evidence" value="ECO:0007669"/>
    <property type="project" value="InterPro"/>
</dbReference>
<evidence type="ECO:0000256" key="1">
    <source>
        <dbReference type="ARBA" id="ARBA00022723"/>
    </source>
</evidence>
<dbReference type="PROSITE" id="PS51257">
    <property type="entry name" value="PROKAR_LIPOPROTEIN"/>
    <property type="match status" value="1"/>
</dbReference>
<keyword evidence="1 3" id="KW-0479">Metal-binding</keyword>
<dbReference type="GO" id="GO:0020037">
    <property type="term" value="F:heme binding"/>
    <property type="evidence" value="ECO:0007669"/>
    <property type="project" value="InterPro"/>
</dbReference>
<evidence type="ECO:0000313" key="6">
    <source>
        <dbReference type="Proteomes" id="UP000027936"/>
    </source>
</evidence>
<dbReference type="RefSeq" id="WP_035195270.1">
    <property type="nucleotide sequence ID" value="NZ_JJRY01000006.1"/>
</dbReference>
<evidence type="ECO:0000313" key="5">
    <source>
        <dbReference type="EMBL" id="KEF38746.1"/>
    </source>
</evidence>
<dbReference type="Gene3D" id="3.90.10.10">
    <property type="entry name" value="Cytochrome C3"/>
    <property type="match status" value="1"/>
</dbReference>
<proteinExistence type="predicted"/>
<dbReference type="InterPro" id="IPR009056">
    <property type="entry name" value="Cyt_c-like_dom"/>
</dbReference>
<organism evidence="5 6">
    <name type="scientific">Schinkia azotoformans MEV2011</name>
    <dbReference type="NCBI Taxonomy" id="1348973"/>
    <lineage>
        <taxon>Bacteria</taxon>
        <taxon>Bacillati</taxon>
        <taxon>Bacillota</taxon>
        <taxon>Bacilli</taxon>
        <taxon>Bacillales</taxon>
        <taxon>Bacillaceae</taxon>
        <taxon>Calidifontibacillus/Schinkia group</taxon>
        <taxon>Schinkia</taxon>
    </lineage>
</organism>
<evidence type="ECO:0000256" key="3">
    <source>
        <dbReference type="PROSITE-ProRule" id="PRU00433"/>
    </source>
</evidence>